<accession>A0A2U9CG99</accession>
<evidence type="ECO:0000256" key="1">
    <source>
        <dbReference type="SAM" id="MobiDB-lite"/>
    </source>
</evidence>
<dbReference type="EMBL" id="CP026257">
    <property type="protein sequence ID" value="AWP14749.1"/>
    <property type="molecule type" value="Genomic_DNA"/>
</dbReference>
<evidence type="ECO:0000313" key="2">
    <source>
        <dbReference type="EMBL" id="AWP14749.1"/>
    </source>
</evidence>
<organism evidence="2 3">
    <name type="scientific">Scophthalmus maximus</name>
    <name type="common">Turbot</name>
    <name type="synonym">Psetta maxima</name>
    <dbReference type="NCBI Taxonomy" id="52904"/>
    <lineage>
        <taxon>Eukaryota</taxon>
        <taxon>Metazoa</taxon>
        <taxon>Chordata</taxon>
        <taxon>Craniata</taxon>
        <taxon>Vertebrata</taxon>
        <taxon>Euteleostomi</taxon>
        <taxon>Actinopterygii</taxon>
        <taxon>Neopterygii</taxon>
        <taxon>Teleostei</taxon>
        <taxon>Neoteleostei</taxon>
        <taxon>Acanthomorphata</taxon>
        <taxon>Carangaria</taxon>
        <taxon>Pleuronectiformes</taxon>
        <taxon>Pleuronectoidei</taxon>
        <taxon>Scophthalmidae</taxon>
        <taxon>Scophthalmus</taxon>
    </lineage>
</organism>
<gene>
    <name evidence="2" type="ORF">SMAX5B_021174</name>
</gene>
<keyword evidence="3" id="KW-1185">Reference proteome</keyword>
<dbReference type="Proteomes" id="UP000246464">
    <property type="component" value="Chromosome 15"/>
</dbReference>
<evidence type="ECO:0000313" key="3">
    <source>
        <dbReference type="Proteomes" id="UP000246464"/>
    </source>
</evidence>
<sequence length="76" mass="7565">MVEDMVENAMGGDQEKKEAEKGGGFGMGDVLALAGGKKEDNEGGFGLQDALTVAGGKKEGGGDGGAVKDLIGGFFN</sequence>
<proteinExistence type="predicted"/>
<protein>
    <submittedName>
        <fullName evidence="2">Uncharacterized protein</fullName>
    </submittedName>
</protein>
<name>A0A2U9CG99_SCOMX</name>
<dbReference type="AlphaFoldDB" id="A0A2U9CG99"/>
<reference evidence="2 3" key="1">
    <citation type="submission" date="2017-12" db="EMBL/GenBank/DDBJ databases">
        <title>Integrating genomic resources of turbot (Scophthalmus maximus) in depth evaluation of genetic and physical mapping variation across individuals.</title>
        <authorList>
            <person name="Martinez P."/>
        </authorList>
    </citation>
    <scope>NUCLEOTIDE SEQUENCE [LARGE SCALE GENOMIC DNA]</scope>
</reference>
<feature type="region of interest" description="Disordered" evidence="1">
    <location>
        <begin position="1"/>
        <end position="24"/>
    </location>
</feature>